<protein>
    <submittedName>
        <fullName evidence="1">Uncharacterized protein</fullName>
    </submittedName>
</protein>
<dbReference type="Proteomes" id="UP000185911">
    <property type="component" value="Unassembled WGS sequence"/>
</dbReference>
<organism evidence="1 2">
    <name type="scientific">Rhodoferax antarcticus ANT.BR</name>
    <dbReference type="NCBI Taxonomy" id="1111071"/>
    <lineage>
        <taxon>Bacteria</taxon>
        <taxon>Pseudomonadati</taxon>
        <taxon>Pseudomonadota</taxon>
        <taxon>Betaproteobacteria</taxon>
        <taxon>Burkholderiales</taxon>
        <taxon>Comamonadaceae</taxon>
        <taxon>Rhodoferax</taxon>
    </lineage>
</organism>
<evidence type="ECO:0000313" key="1">
    <source>
        <dbReference type="EMBL" id="OLP06427.1"/>
    </source>
</evidence>
<sequence length="38" mass="3879">MGSVDEVGGSQSLTTLPLFCSTRVKAAIGNMAMHLAGQ</sequence>
<accession>A0A1Q8YEJ5</accession>
<keyword evidence="2" id="KW-1185">Reference proteome</keyword>
<comment type="caution">
    <text evidence="1">The sequence shown here is derived from an EMBL/GenBank/DDBJ whole genome shotgun (WGS) entry which is preliminary data.</text>
</comment>
<dbReference type="EMBL" id="MSYM01000013">
    <property type="protein sequence ID" value="OLP06427.1"/>
    <property type="molecule type" value="Genomic_DNA"/>
</dbReference>
<gene>
    <name evidence="1" type="ORF">BLL52_2663</name>
</gene>
<evidence type="ECO:0000313" key="2">
    <source>
        <dbReference type="Proteomes" id="UP000185911"/>
    </source>
</evidence>
<dbReference type="AlphaFoldDB" id="A0A1Q8YEJ5"/>
<reference evidence="1 2" key="1">
    <citation type="submission" date="2017-01" db="EMBL/GenBank/DDBJ databases">
        <title>Genome sequence of Rhodoferax antarcticus ANT.BR, a psychrophilic purple nonsulfur bacterium from an Antarctic microbial mat.</title>
        <authorList>
            <person name="Baker J."/>
            <person name="Riester C."/>
            <person name="Skinner B."/>
            <person name="Newell A."/>
            <person name="Swingley W."/>
            <person name="Madigan M."/>
            <person name="Jung D."/>
            <person name="Asao M."/>
            <person name="Chen M."/>
            <person name="Loughlin P."/>
            <person name="Pan H."/>
            <person name="Lin S."/>
            <person name="Li N."/>
            <person name="Shaw J."/>
            <person name="Prado M."/>
            <person name="Sherman C."/>
            <person name="Li X."/>
            <person name="Tang J."/>
            <person name="Blankenship R."/>
            <person name="Zhao T."/>
            <person name="Touchman J."/>
            <person name="Sattley M."/>
        </authorList>
    </citation>
    <scope>NUCLEOTIDE SEQUENCE [LARGE SCALE GENOMIC DNA]</scope>
    <source>
        <strain evidence="1 2">ANT.BR</strain>
    </source>
</reference>
<proteinExistence type="predicted"/>
<name>A0A1Q8YEJ5_9BURK</name>